<keyword evidence="2" id="KW-1185">Reference proteome</keyword>
<organism evidence="1 2">
    <name type="scientific">Plakobranchus ocellatus</name>
    <dbReference type="NCBI Taxonomy" id="259542"/>
    <lineage>
        <taxon>Eukaryota</taxon>
        <taxon>Metazoa</taxon>
        <taxon>Spiralia</taxon>
        <taxon>Lophotrochozoa</taxon>
        <taxon>Mollusca</taxon>
        <taxon>Gastropoda</taxon>
        <taxon>Heterobranchia</taxon>
        <taxon>Euthyneura</taxon>
        <taxon>Panpulmonata</taxon>
        <taxon>Sacoglossa</taxon>
        <taxon>Placobranchoidea</taxon>
        <taxon>Plakobranchidae</taxon>
        <taxon>Plakobranchus</taxon>
    </lineage>
</organism>
<name>A0AAV3Z958_9GAST</name>
<dbReference type="AlphaFoldDB" id="A0AAV3Z958"/>
<evidence type="ECO:0000313" key="1">
    <source>
        <dbReference type="EMBL" id="GFN91694.1"/>
    </source>
</evidence>
<sequence>MGGIGGSVASESALRSAGIFLSRVRAPTTAPWPEGWPENLRSPCCGLALYKNQTRSLKWVESARVSFSFIVMKISSSDQIQGFRLMQLLSGVTITEFSS</sequence>
<protein>
    <submittedName>
        <fullName evidence="1">Uncharacterized protein</fullName>
    </submittedName>
</protein>
<gene>
    <name evidence="1" type="ORF">PoB_001820000</name>
</gene>
<proteinExistence type="predicted"/>
<reference evidence="1 2" key="1">
    <citation type="journal article" date="2021" name="Elife">
        <title>Chloroplast acquisition without the gene transfer in kleptoplastic sea slugs, Plakobranchus ocellatus.</title>
        <authorList>
            <person name="Maeda T."/>
            <person name="Takahashi S."/>
            <person name="Yoshida T."/>
            <person name="Shimamura S."/>
            <person name="Takaki Y."/>
            <person name="Nagai Y."/>
            <person name="Toyoda A."/>
            <person name="Suzuki Y."/>
            <person name="Arimoto A."/>
            <person name="Ishii H."/>
            <person name="Satoh N."/>
            <person name="Nishiyama T."/>
            <person name="Hasebe M."/>
            <person name="Maruyama T."/>
            <person name="Minagawa J."/>
            <person name="Obokata J."/>
            <person name="Shigenobu S."/>
        </authorList>
    </citation>
    <scope>NUCLEOTIDE SEQUENCE [LARGE SCALE GENOMIC DNA]</scope>
</reference>
<dbReference type="Proteomes" id="UP000735302">
    <property type="component" value="Unassembled WGS sequence"/>
</dbReference>
<accession>A0AAV3Z958</accession>
<evidence type="ECO:0000313" key="2">
    <source>
        <dbReference type="Proteomes" id="UP000735302"/>
    </source>
</evidence>
<comment type="caution">
    <text evidence="1">The sequence shown here is derived from an EMBL/GenBank/DDBJ whole genome shotgun (WGS) entry which is preliminary data.</text>
</comment>
<dbReference type="EMBL" id="BLXT01002163">
    <property type="protein sequence ID" value="GFN91694.1"/>
    <property type="molecule type" value="Genomic_DNA"/>
</dbReference>